<protein>
    <submittedName>
        <fullName evidence="1">Uncharacterized protein</fullName>
    </submittedName>
</protein>
<accession>A0ACC2UBE7</accession>
<comment type="caution">
    <text evidence="1">The sequence shown here is derived from an EMBL/GenBank/DDBJ whole genome shotgun (WGS) entry which is preliminary data.</text>
</comment>
<reference evidence="1" key="1">
    <citation type="submission" date="2022-04" db="EMBL/GenBank/DDBJ databases">
        <title>Genome of the entomopathogenic fungus Entomophthora muscae.</title>
        <authorList>
            <person name="Elya C."/>
            <person name="Lovett B.R."/>
            <person name="Lee E."/>
            <person name="Macias A.M."/>
            <person name="Hajek A.E."/>
            <person name="De Bivort B.L."/>
            <person name="Kasson M.T."/>
            <person name="De Fine Licht H.H."/>
            <person name="Stajich J.E."/>
        </authorList>
    </citation>
    <scope>NUCLEOTIDE SEQUENCE</scope>
    <source>
        <strain evidence="1">Berkeley</strain>
    </source>
</reference>
<evidence type="ECO:0000313" key="1">
    <source>
        <dbReference type="EMBL" id="KAJ9084045.1"/>
    </source>
</evidence>
<evidence type="ECO:0000313" key="2">
    <source>
        <dbReference type="Proteomes" id="UP001165960"/>
    </source>
</evidence>
<sequence length="483" mass="55119">MIQLIFFSVSSIILYTVYTLLKVPEELKQVPRVPVLRLLWSLIRGEPFDDQFDCIVAPVLSKTGVARMWVFGRWQVIVSDFGLAQKILNSTDTIMKQPNDSLTKHQLLVKFLGESSIVLSDGGDWLRHRKVANPIFKRRINPQVLGKSIVEMAAMIENSKPVDMFDMFKKANMDTLGRAIFSHEFNALAKQGQGKTLEMYDGLINALFEPIYFIMPFLETLVPSRIAIHQTNVDFRSFLKNIIQERKASMNPNMEDDKEDLLTNLIRASESDQQINKEEVINNIATFFLAGHETSTGALTTAMFYLAKHPEIQEKARQEALATSNNEIPSFEQQKQLKYIDCIIKESMRIITTVNDYRRYCNETTYINDKLTIPKGSPVIIHAWAIHHDPALFPDPSTFNPDRFIDPQGSQSRHWMAFGSGPRMCIGLNFAMAQQRVALSILFRRFTFALGPHSVHQPKPLIRTEGLSRPAELDIVFQPISQE</sequence>
<gene>
    <name evidence="1" type="ORF">DSO57_1028249</name>
</gene>
<name>A0ACC2UBE7_9FUNG</name>
<proteinExistence type="predicted"/>
<dbReference type="EMBL" id="QTSX02000888">
    <property type="protein sequence ID" value="KAJ9084045.1"/>
    <property type="molecule type" value="Genomic_DNA"/>
</dbReference>
<organism evidence="1 2">
    <name type="scientific">Entomophthora muscae</name>
    <dbReference type="NCBI Taxonomy" id="34485"/>
    <lineage>
        <taxon>Eukaryota</taxon>
        <taxon>Fungi</taxon>
        <taxon>Fungi incertae sedis</taxon>
        <taxon>Zoopagomycota</taxon>
        <taxon>Entomophthoromycotina</taxon>
        <taxon>Entomophthoromycetes</taxon>
        <taxon>Entomophthorales</taxon>
        <taxon>Entomophthoraceae</taxon>
        <taxon>Entomophthora</taxon>
    </lineage>
</organism>
<keyword evidence="2" id="KW-1185">Reference proteome</keyword>
<dbReference type="Proteomes" id="UP001165960">
    <property type="component" value="Unassembled WGS sequence"/>
</dbReference>